<dbReference type="EMBL" id="MT145196">
    <property type="protein sequence ID" value="QJI05243.1"/>
    <property type="molecule type" value="Genomic_DNA"/>
</dbReference>
<feature type="coiled-coil region" evidence="1">
    <location>
        <begin position="252"/>
        <end position="286"/>
    </location>
</feature>
<name>A0A6H1ZDY9_9ZZZZ</name>
<dbReference type="EMBL" id="MT144593">
    <property type="protein sequence ID" value="QJH93937.1"/>
    <property type="molecule type" value="Genomic_DNA"/>
</dbReference>
<proteinExistence type="predicted"/>
<reference evidence="2" key="1">
    <citation type="submission" date="2020-03" db="EMBL/GenBank/DDBJ databases">
        <title>The deep terrestrial virosphere.</title>
        <authorList>
            <person name="Holmfeldt K."/>
            <person name="Nilsson E."/>
            <person name="Simone D."/>
            <person name="Lopez-Fernandez M."/>
            <person name="Wu X."/>
            <person name="de Brujin I."/>
            <person name="Lundin D."/>
            <person name="Andersson A."/>
            <person name="Bertilsson S."/>
            <person name="Dopson M."/>
        </authorList>
    </citation>
    <scope>NUCLEOTIDE SEQUENCE</scope>
    <source>
        <strain evidence="5">MM415A00138</strain>
        <strain evidence="3">MM415B00361</strain>
        <strain evidence="2">TM448A00273</strain>
        <strain evidence="4">TM448B00155</strain>
    </source>
</reference>
<gene>
    <name evidence="5" type="ORF">MM415A00138_0056</name>
    <name evidence="3" type="ORF">MM415B00361_0036</name>
    <name evidence="2" type="ORF">TM448A00273_0005</name>
    <name evidence="4" type="ORF">TM448B00155_0053</name>
</gene>
<evidence type="ECO:0000313" key="5">
    <source>
        <dbReference type="EMBL" id="QJI05243.1"/>
    </source>
</evidence>
<evidence type="ECO:0000313" key="3">
    <source>
        <dbReference type="EMBL" id="QJA66116.1"/>
    </source>
</evidence>
<evidence type="ECO:0000313" key="2">
    <source>
        <dbReference type="EMBL" id="QJA45679.1"/>
    </source>
</evidence>
<organism evidence="2">
    <name type="scientific">viral metagenome</name>
    <dbReference type="NCBI Taxonomy" id="1070528"/>
    <lineage>
        <taxon>unclassified sequences</taxon>
        <taxon>metagenomes</taxon>
        <taxon>organismal metagenomes</taxon>
    </lineage>
</organism>
<dbReference type="EMBL" id="MT143995">
    <property type="protein sequence ID" value="QJA45679.1"/>
    <property type="molecule type" value="Genomic_DNA"/>
</dbReference>
<evidence type="ECO:0000313" key="4">
    <source>
        <dbReference type="EMBL" id="QJH93937.1"/>
    </source>
</evidence>
<evidence type="ECO:0000256" key="1">
    <source>
        <dbReference type="SAM" id="Coils"/>
    </source>
</evidence>
<protein>
    <submittedName>
        <fullName evidence="2">Uncharacterized protein</fullName>
    </submittedName>
</protein>
<dbReference type="AlphaFoldDB" id="A0A6H1ZDY9"/>
<keyword evidence="1" id="KW-0175">Coiled coil</keyword>
<accession>A0A6H1ZDY9</accession>
<sequence length="328" mass="37265">MDAHELRDRKRALDMAEDLKHGPQGLNLALKDFGSSNWVRIPIEEMASRGGTMSAFDREEQAIMNTLKAKIVAAIEEARERYLKLALGEEEKCRSCWGSGVMWEPGFEAVKTLGSACACQEFWSRMPEKTYPERPENESPLEDKRVQRLGERPVIDGVPAACERCRFWWCYGTFLPPYHDIGECRRGPPNKIPDEQHEGEVFGQWIDTEDDQWCGGFVRREGDLGPRCPSCGLYGHQGHGIGCTEEGEYRTNEDLLRNYNELQNNRADLLIERADLRHLLREMSQQLGCVCAEPMEGGCVTCRARRFLEKWHGGANGYDMIGDEETGA</sequence>
<dbReference type="EMBL" id="MT141549">
    <property type="protein sequence ID" value="QJA66116.1"/>
    <property type="molecule type" value="Genomic_DNA"/>
</dbReference>